<evidence type="ECO:0000313" key="3">
    <source>
        <dbReference type="Proteomes" id="UP000198534"/>
    </source>
</evidence>
<keyword evidence="1" id="KW-0472">Membrane</keyword>
<gene>
    <name evidence="2" type="ORF">SAMN05444487_11831</name>
</gene>
<protein>
    <submittedName>
        <fullName evidence="2">PEP-CTERM protein-sorting domain-containing protein</fullName>
    </submittedName>
</protein>
<dbReference type="AlphaFoldDB" id="A0A1H3BTX0"/>
<feature type="transmembrane region" description="Helical" evidence="1">
    <location>
        <begin position="12"/>
        <end position="28"/>
    </location>
</feature>
<sequence length="51" mass="5486">MNGKPIKIDANDCLMVVGLGFLGVGLWMIYPPSAWILLGLALGTISLLRSR</sequence>
<keyword evidence="3" id="KW-1185">Reference proteome</keyword>
<reference evidence="2 3" key="1">
    <citation type="submission" date="2016-10" db="EMBL/GenBank/DDBJ databases">
        <authorList>
            <person name="de Groot N.N."/>
        </authorList>
    </citation>
    <scope>NUCLEOTIDE SEQUENCE [LARGE SCALE GENOMIC DNA]</scope>
    <source>
        <strain evidence="2 3">DSM 45610</strain>
    </source>
</reference>
<accession>A0A1H3BTX0</accession>
<dbReference type="EMBL" id="FNNQ01000018">
    <property type="protein sequence ID" value="SDX45333.1"/>
    <property type="molecule type" value="Genomic_DNA"/>
</dbReference>
<dbReference type="STRING" id="1048340.SAMN05444487_11831"/>
<evidence type="ECO:0000313" key="2">
    <source>
        <dbReference type="EMBL" id="SDX45333.1"/>
    </source>
</evidence>
<keyword evidence="1" id="KW-0812">Transmembrane</keyword>
<dbReference type="RefSeq" id="WP_177168092.1">
    <property type="nucleotide sequence ID" value="NZ_FNNQ01000018.1"/>
</dbReference>
<evidence type="ECO:0000256" key="1">
    <source>
        <dbReference type="SAM" id="Phobius"/>
    </source>
</evidence>
<organism evidence="2 3">
    <name type="scientific">Marininema mesophilum</name>
    <dbReference type="NCBI Taxonomy" id="1048340"/>
    <lineage>
        <taxon>Bacteria</taxon>
        <taxon>Bacillati</taxon>
        <taxon>Bacillota</taxon>
        <taxon>Bacilli</taxon>
        <taxon>Bacillales</taxon>
        <taxon>Thermoactinomycetaceae</taxon>
        <taxon>Marininema</taxon>
    </lineage>
</organism>
<name>A0A1H3BTX0_9BACL</name>
<proteinExistence type="predicted"/>
<dbReference type="Proteomes" id="UP000198534">
    <property type="component" value="Unassembled WGS sequence"/>
</dbReference>
<keyword evidence="1" id="KW-1133">Transmembrane helix</keyword>